<keyword evidence="7 10" id="KW-0574">Periplasm</keyword>
<organism evidence="11 12">
    <name type="scientific">Marilutibacter spongiae</name>
    <dbReference type="NCBI Taxonomy" id="2025720"/>
    <lineage>
        <taxon>Bacteria</taxon>
        <taxon>Pseudomonadati</taxon>
        <taxon>Pseudomonadota</taxon>
        <taxon>Gammaproteobacteria</taxon>
        <taxon>Lysobacterales</taxon>
        <taxon>Lysobacteraceae</taxon>
        <taxon>Marilutibacter</taxon>
    </lineage>
</organism>
<evidence type="ECO:0000256" key="1">
    <source>
        <dbReference type="ARBA" id="ARBA00004418"/>
    </source>
</evidence>
<accession>A0A7W3TJ62</accession>
<keyword evidence="11" id="KW-0449">Lipoprotein</keyword>
<comment type="subunit">
    <text evidence="3 10">Monomer.</text>
</comment>
<comment type="subcellular location">
    <subcellularLocation>
        <location evidence="1 10">Periplasm</location>
    </subcellularLocation>
</comment>
<dbReference type="PANTHER" id="PTHR35869:SF1">
    <property type="entry name" value="OUTER-MEMBRANE LIPOPROTEIN CARRIER PROTEIN"/>
    <property type="match status" value="1"/>
</dbReference>
<comment type="similarity">
    <text evidence="2 10">Belongs to the LolA family.</text>
</comment>
<keyword evidence="12" id="KW-1185">Reference proteome</keyword>
<evidence type="ECO:0000313" key="11">
    <source>
        <dbReference type="EMBL" id="MBB1059290.1"/>
    </source>
</evidence>
<comment type="caution">
    <text evidence="11">The sequence shown here is derived from an EMBL/GenBank/DDBJ whole genome shotgun (WGS) entry which is preliminary data.</text>
</comment>
<evidence type="ECO:0000256" key="10">
    <source>
        <dbReference type="HAMAP-Rule" id="MF_00240"/>
    </source>
</evidence>
<feature type="chain" id="PRO_5031651861" description="Outer-membrane lipoprotein carrier protein" evidence="10">
    <location>
        <begin position="30"/>
        <end position="215"/>
    </location>
</feature>
<evidence type="ECO:0000256" key="3">
    <source>
        <dbReference type="ARBA" id="ARBA00011245"/>
    </source>
</evidence>
<dbReference type="GO" id="GO:0044874">
    <property type="term" value="P:lipoprotein localization to outer membrane"/>
    <property type="evidence" value="ECO:0007669"/>
    <property type="project" value="UniProtKB-UniRule"/>
</dbReference>
<dbReference type="InterPro" id="IPR004564">
    <property type="entry name" value="OM_lipoprot_carrier_LolA-like"/>
</dbReference>
<dbReference type="Pfam" id="PF03548">
    <property type="entry name" value="LolA"/>
    <property type="match status" value="1"/>
</dbReference>
<dbReference type="GO" id="GO:0042953">
    <property type="term" value="P:lipoprotein transport"/>
    <property type="evidence" value="ECO:0007669"/>
    <property type="project" value="InterPro"/>
</dbReference>
<keyword evidence="9 10" id="KW-0143">Chaperone</keyword>
<dbReference type="EMBL" id="JACHTF010000002">
    <property type="protein sequence ID" value="MBB1059290.1"/>
    <property type="molecule type" value="Genomic_DNA"/>
</dbReference>
<keyword evidence="8 10" id="KW-0653">Protein transport</keyword>
<gene>
    <name evidence="10 11" type="primary">lolA</name>
    <name evidence="11" type="ORF">H4F98_01745</name>
</gene>
<dbReference type="CDD" id="cd16325">
    <property type="entry name" value="LolA"/>
    <property type="match status" value="1"/>
</dbReference>
<evidence type="ECO:0000256" key="2">
    <source>
        <dbReference type="ARBA" id="ARBA00007615"/>
    </source>
</evidence>
<dbReference type="NCBIfam" id="TIGR00547">
    <property type="entry name" value="lolA"/>
    <property type="match status" value="1"/>
</dbReference>
<sequence precursor="true">MTLLPLRPRLLATAGIALLGLATSFAALAGARDDLNRFTQGLQGLDAEFTQKVFDANGKLKEASSGSLAVQAPQHFRWEYVKPYPQVIVADGETVWIYEPDLDQVTRKPQGEEEKNSPLGALIDPSRLDRQFKVSETGQADGLAWLTLAPKDANIASFDSAQLGFREGALMKMKVVDSLGQRTEIDFSQWKRNPAFERDTFRFTPPPGVDVIGEG</sequence>
<dbReference type="HAMAP" id="MF_00240">
    <property type="entry name" value="LolA"/>
    <property type="match status" value="1"/>
</dbReference>
<name>A0A7W3TJ62_9GAMM</name>
<evidence type="ECO:0000256" key="8">
    <source>
        <dbReference type="ARBA" id="ARBA00022927"/>
    </source>
</evidence>
<dbReference type="Gene3D" id="2.50.20.10">
    <property type="entry name" value="Lipoprotein localisation LolA/LolB/LppX"/>
    <property type="match status" value="1"/>
</dbReference>
<keyword evidence="5 10" id="KW-0813">Transport</keyword>
<dbReference type="SUPFAM" id="SSF89392">
    <property type="entry name" value="Prokaryotic lipoproteins and lipoprotein localization factors"/>
    <property type="match status" value="1"/>
</dbReference>
<evidence type="ECO:0000256" key="9">
    <source>
        <dbReference type="ARBA" id="ARBA00023186"/>
    </source>
</evidence>
<evidence type="ECO:0000256" key="7">
    <source>
        <dbReference type="ARBA" id="ARBA00022764"/>
    </source>
</evidence>
<keyword evidence="6 10" id="KW-0732">Signal</keyword>
<evidence type="ECO:0000256" key="5">
    <source>
        <dbReference type="ARBA" id="ARBA00022448"/>
    </source>
</evidence>
<dbReference type="InterPro" id="IPR018323">
    <property type="entry name" value="OM_lipoprot_carrier_LolA_Pbac"/>
</dbReference>
<comment type="function">
    <text evidence="10">Participates in the translocation of lipoproteins from the inner membrane to the outer membrane. Only forms a complex with a lipoprotein if the residue after the N-terminal Cys is not an aspartate (The Asp acts as a targeting signal to indicate that the lipoprotein should stay in the inner membrane).</text>
</comment>
<evidence type="ECO:0000256" key="6">
    <source>
        <dbReference type="ARBA" id="ARBA00022729"/>
    </source>
</evidence>
<dbReference type="Proteomes" id="UP000523196">
    <property type="component" value="Unassembled WGS sequence"/>
</dbReference>
<feature type="signal peptide" evidence="10">
    <location>
        <begin position="1"/>
        <end position="29"/>
    </location>
</feature>
<dbReference type="PANTHER" id="PTHR35869">
    <property type="entry name" value="OUTER-MEMBRANE LIPOPROTEIN CARRIER PROTEIN"/>
    <property type="match status" value="1"/>
</dbReference>
<dbReference type="AlphaFoldDB" id="A0A7W3TJ62"/>
<evidence type="ECO:0000313" key="12">
    <source>
        <dbReference type="Proteomes" id="UP000523196"/>
    </source>
</evidence>
<reference evidence="11 12" key="1">
    <citation type="submission" date="2020-08" db="EMBL/GenBank/DDBJ databases">
        <authorList>
            <person name="Xu S."/>
            <person name="Li A."/>
        </authorList>
    </citation>
    <scope>NUCLEOTIDE SEQUENCE [LARGE SCALE GENOMIC DNA]</scope>
    <source>
        <strain evidence="11 12">119BY6-57</strain>
    </source>
</reference>
<protein>
    <recommendedName>
        <fullName evidence="4 10">Outer-membrane lipoprotein carrier protein</fullName>
    </recommendedName>
</protein>
<dbReference type="InterPro" id="IPR029046">
    <property type="entry name" value="LolA/LolB/LppX"/>
</dbReference>
<proteinExistence type="inferred from homology"/>
<dbReference type="RefSeq" id="WP_182684950.1">
    <property type="nucleotide sequence ID" value="NZ_JACHTF010000002.1"/>
</dbReference>
<evidence type="ECO:0000256" key="4">
    <source>
        <dbReference type="ARBA" id="ARBA00014035"/>
    </source>
</evidence>
<dbReference type="GO" id="GO:0030288">
    <property type="term" value="C:outer membrane-bounded periplasmic space"/>
    <property type="evidence" value="ECO:0007669"/>
    <property type="project" value="TreeGrafter"/>
</dbReference>